<evidence type="ECO:0000256" key="3">
    <source>
        <dbReference type="ARBA" id="ARBA00022692"/>
    </source>
</evidence>
<dbReference type="PANTHER" id="PTHR30572">
    <property type="entry name" value="MEMBRANE COMPONENT OF TRANSPORTER-RELATED"/>
    <property type="match status" value="1"/>
</dbReference>
<dbReference type="InterPro" id="IPR025857">
    <property type="entry name" value="MacB_PCD"/>
</dbReference>
<evidence type="ECO:0000259" key="7">
    <source>
        <dbReference type="Pfam" id="PF02687"/>
    </source>
</evidence>
<feature type="transmembrane region" description="Helical" evidence="6">
    <location>
        <begin position="7"/>
        <end position="29"/>
    </location>
</feature>
<dbReference type="Pfam" id="PF02687">
    <property type="entry name" value="FtsX"/>
    <property type="match status" value="1"/>
</dbReference>
<dbReference type="GO" id="GO:0022857">
    <property type="term" value="F:transmembrane transporter activity"/>
    <property type="evidence" value="ECO:0007669"/>
    <property type="project" value="TreeGrafter"/>
</dbReference>
<dbReference type="Pfam" id="PF12704">
    <property type="entry name" value="MacB_PCD"/>
    <property type="match status" value="1"/>
</dbReference>
<evidence type="ECO:0000313" key="10">
    <source>
        <dbReference type="Proteomes" id="UP000183200"/>
    </source>
</evidence>
<comment type="subcellular location">
    <subcellularLocation>
        <location evidence="1">Cell membrane</location>
        <topology evidence="1">Multi-pass membrane protein</topology>
    </subcellularLocation>
</comment>
<keyword evidence="2" id="KW-1003">Cell membrane</keyword>
<gene>
    <name evidence="9" type="ORF">SAMN05421820_101740</name>
</gene>
<dbReference type="GO" id="GO:0005886">
    <property type="term" value="C:plasma membrane"/>
    <property type="evidence" value="ECO:0007669"/>
    <property type="project" value="UniProtKB-SubCell"/>
</dbReference>
<feature type="domain" description="ABC3 transporter permease C-terminal" evidence="7">
    <location>
        <begin position="271"/>
        <end position="394"/>
    </location>
</feature>
<dbReference type="EMBL" id="FNGY01000001">
    <property type="protein sequence ID" value="SDL56087.1"/>
    <property type="molecule type" value="Genomic_DNA"/>
</dbReference>
<proteinExistence type="predicted"/>
<keyword evidence="4 6" id="KW-1133">Transmembrane helix</keyword>
<evidence type="ECO:0000313" key="9">
    <source>
        <dbReference type="EMBL" id="SDL56087.1"/>
    </source>
</evidence>
<accession>A0A1G9L317</accession>
<evidence type="ECO:0000256" key="1">
    <source>
        <dbReference type="ARBA" id="ARBA00004651"/>
    </source>
</evidence>
<reference evidence="10" key="1">
    <citation type="submission" date="2016-10" db="EMBL/GenBank/DDBJ databases">
        <authorList>
            <person name="Varghese N."/>
            <person name="Submissions S."/>
        </authorList>
    </citation>
    <scope>NUCLEOTIDE SEQUENCE [LARGE SCALE GENOMIC DNA]</scope>
    <source>
        <strain evidence="10">DSM 19110</strain>
    </source>
</reference>
<evidence type="ECO:0000256" key="4">
    <source>
        <dbReference type="ARBA" id="ARBA00022989"/>
    </source>
</evidence>
<dbReference type="PANTHER" id="PTHR30572:SF18">
    <property type="entry name" value="ABC-TYPE MACROLIDE FAMILY EXPORT SYSTEM PERMEASE COMPONENT 2"/>
    <property type="match status" value="1"/>
</dbReference>
<keyword evidence="5 6" id="KW-0472">Membrane</keyword>
<evidence type="ECO:0000256" key="6">
    <source>
        <dbReference type="SAM" id="Phobius"/>
    </source>
</evidence>
<sequence length="404" mass="45057">MLRKKYYTALTLLGISLTIMIITVFASFIDQIISANPPEINRDRTLILDKISVYKDGKKTDATPSISFLQKNIKDLQRIETISYFTSREFISFLNGKTTGHALKFTDENFWKITDFEFTEGKAFHVNEVKNGARVAVINEKTKAYFFNENEALGKTFPIQGLSYTVIGVVKSASPFSKVYADVYVPYTTDINIQLTEKAVEGTYNAILLAKTNDLRKVRAELRARMKIKNTVSAADSVKVQAFTSLEQFSKSSSFNDDEPEYGKTAIVVGIVLALFLLIPTISLVNINVTRIGERAEEIGVRKSFGATSGNLVKQLVIENIIITLIGGLIGLGLSVYASQLLVHFINTFDPLFKMPTDSFIISWRVFGFCLFSCLLLGLISGVYPAWKMSRMNVIYALKGGNNL</sequence>
<keyword evidence="10" id="KW-1185">Reference proteome</keyword>
<dbReference type="Proteomes" id="UP000183200">
    <property type="component" value="Unassembled WGS sequence"/>
</dbReference>
<evidence type="ECO:0000256" key="2">
    <source>
        <dbReference type="ARBA" id="ARBA00022475"/>
    </source>
</evidence>
<name>A0A1G9L317_9SPHI</name>
<dbReference type="AlphaFoldDB" id="A0A1G9L317"/>
<feature type="transmembrane region" description="Helical" evidence="6">
    <location>
        <begin position="266"/>
        <end position="287"/>
    </location>
</feature>
<dbReference type="InterPro" id="IPR003838">
    <property type="entry name" value="ABC3_permease_C"/>
</dbReference>
<keyword evidence="3 6" id="KW-0812">Transmembrane</keyword>
<feature type="transmembrane region" description="Helical" evidence="6">
    <location>
        <begin position="321"/>
        <end position="346"/>
    </location>
</feature>
<feature type="transmembrane region" description="Helical" evidence="6">
    <location>
        <begin position="366"/>
        <end position="387"/>
    </location>
</feature>
<organism evidence="9 10">
    <name type="scientific">Pedobacter steynii</name>
    <dbReference type="NCBI Taxonomy" id="430522"/>
    <lineage>
        <taxon>Bacteria</taxon>
        <taxon>Pseudomonadati</taxon>
        <taxon>Bacteroidota</taxon>
        <taxon>Sphingobacteriia</taxon>
        <taxon>Sphingobacteriales</taxon>
        <taxon>Sphingobacteriaceae</taxon>
        <taxon>Pedobacter</taxon>
    </lineage>
</organism>
<dbReference type="InterPro" id="IPR050250">
    <property type="entry name" value="Macrolide_Exporter_MacB"/>
</dbReference>
<feature type="domain" description="MacB-like periplasmic core" evidence="8">
    <location>
        <begin position="8"/>
        <end position="224"/>
    </location>
</feature>
<protein>
    <submittedName>
        <fullName evidence="9">Putative ABC transport system permease protein</fullName>
    </submittedName>
</protein>
<evidence type="ECO:0000259" key="8">
    <source>
        <dbReference type="Pfam" id="PF12704"/>
    </source>
</evidence>
<evidence type="ECO:0000256" key="5">
    <source>
        <dbReference type="ARBA" id="ARBA00023136"/>
    </source>
</evidence>